<evidence type="ECO:0000313" key="3">
    <source>
        <dbReference type="Proteomes" id="UP001197770"/>
    </source>
</evidence>
<keyword evidence="1" id="KW-0472">Membrane</keyword>
<keyword evidence="1" id="KW-0812">Transmembrane</keyword>
<comment type="caution">
    <text evidence="2">The sequence shown here is derived from an EMBL/GenBank/DDBJ whole genome shotgun (WGS) entry which is preliminary data.</text>
</comment>
<feature type="transmembrane region" description="Helical" evidence="1">
    <location>
        <begin position="69"/>
        <end position="89"/>
    </location>
</feature>
<evidence type="ECO:0000313" key="2">
    <source>
        <dbReference type="EMBL" id="MCC4213219.1"/>
    </source>
</evidence>
<protein>
    <recommendedName>
        <fullName evidence="4">Riboflavin synthase subunit beta</fullName>
    </recommendedName>
</protein>
<sequence>MGFGGSVSAMLAALKNNKRERKSRFDNKGLDIKTPGHKPFVDFKKLNTSEELKLKNQIREDARQHQRKVIGYTAIALFILGVIIWWLFIDSGRPLV</sequence>
<reference evidence="2 3" key="1">
    <citation type="submission" date="2021-11" db="EMBL/GenBank/DDBJ databases">
        <title>Seasonal and diel survey of microbial diversity of the Tyrrhenian coast.</title>
        <authorList>
            <person name="Gattoni G."/>
            <person name="Corral P."/>
        </authorList>
    </citation>
    <scope>NUCLEOTIDE SEQUENCE [LARGE SCALE GENOMIC DNA]</scope>
    <source>
        <strain evidence="2 3">Mr9</strain>
    </source>
</reference>
<dbReference type="EMBL" id="JAJGMW010000013">
    <property type="protein sequence ID" value="MCC4213219.1"/>
    <property type="molecule type" value="Genomic_DNA"/>
</dbReference>
<evidence type="ECO:0000256" key="1">
    <source>
        <dbReference type="SAM" id="Phobius"/>
    </source>
</evidence>
<organism evidence="2 3">
    <name type="scientific">Leeuwenhoekiella parthenopeia</name>
    <dbReference type="NCBI Taxonomy" id="2890320"/>
    <lineage>
        <taxon>Bacteria</taxon>
        <taxon>Pseudomonadati</taxon>
        <taxon>Bacteroidota</taxon>
        <taxon>Flavobacteriia</taxon>
        <taxon>Flavobacteriales</taxon>
        <taxon>Flavobacteriaceae</taxon>
        <taxon>Leeuwenhoekiella</taxon>
    </lineage>
</organism>
<dbReference type="Proteomes" id="UP001197770">
    <property type="component" value="Unassembled WGS sequence"/>
</dbReference>
<keyword evidence="3" id="KW-1185">Reference proteome</keyword>
<proteinExistence type="predicted"/>
<gene>
    <name evidence="2" type="ORF">LLW17_10850</name>
</gene>
<keyword evidence="1" id="KW-1133">Transmembrane helix</keyword>
<name>A0ABS8GTG1_9FLAO</name>
<accession>A0ABS8GTG1</accession>
<dbReference type="RefSeq" id="WP_228230284.1">
    <property type="nucleotide sequence ID" value="NZ_JAJGMW010000013.1"/>
</dbReference>
<evidence type="ECO:0008006" key="4">
    <source>
        <dbReference type="Google" id="ProtNLM"/>
    </source>
</evidence>